<reference evidence="3 4" key="1">
    <citation type="submission" date="2018-09" db="EMBL/GenBank/DDBJ databases">
        <title>Genome sequencing of strain 1JSPR-7.</title>
        <authorList>
            <person name="Heo J."/>
            <person name="Kim S.-J."/>
            <person name="Kwon S.-W."/>
        </authorList>
    </citation>
    <scope>NUCLEOTIDE SEQUENCE [LARGE SCALE GENOMIC DNA]</scope>
    <source>
        <strain evidence="3 4">1JSPR-7</strain>
    </source>
</reference>
<keyword evidence="2" id="KW-0472">Membrane</keyword>
<dbReference type="AlphaFoldDB" id="A0A387BBC2"/>
<organism evidence="3 4">
    <name type="scientific">Lactococcus allomyrinae</name>
    <dbReference type="NCBI Taxonomy" id="2419773"/>
    <lineage>
        <taxon>Bacteria</taxon>
        <taxon>Bacillati</taxon>
        <taxon>Bacillota</taxon>
        <taxon>Bacilli</taxon>
        <taxon>Lactobacillales</taxon>
        <taxon>Streptococcaceae</taxon>
        <taxon>Lactococcus</taxon>
    </lineage>
</organism>
<evidence type="ECO:0000256" key="1">
    <source>
        <dbReference type="SAM" id="MobiDB-lite"/>
    </source>
</evidence>
<gene>
    <name evidence="3" type="ORF">D7I46_00015</name>
</gene>
<evidence type="ECO:0000256" key="2">
    <source>
        <dbReference type="SAM" id="Phobius"/>
    </source>
</evidence>
<feature type="transmembrane region" description="Helical" evidence="2">
    <location>
        <begin position="34"/>
        <end position="56"/>
    </location>
</feature>
<dbReference type="Proteomes" id="UP000269374">
    <property type="component" value="Chromosome"/>
</dbReference>
<keyword evidence="2" id="KW-1133">Transmembrane helix</keyword>
<dbReference type="KEGG" id="lact:D7I46_00015"/>
<feature type="region of interest" description="Disordered" evidence="1">
    <location>
        <begin position="1"/>
        <end position="21"/>
    </location>
</feature>
<sequence>MDNQENQTRKARQNNIKKPSAEVGVKKRKPIWKWLFLLLLALNIAGVLFVAVRVMIPRDQTVLNQTQVAKTDQRVAQITTTTTQLNQLINSYLVPYQSKEMSYKFYISGQQAVLEASYKLFGTKIPLYVYFEPLALPNGGVSLSVQSISAGTLSLPTSDVLAMVKSYNLPDFVQVDSKESQIIINLPKIKMATDLYLKTNQIDLVKGNFTFDLMKKA</sequence>
<dbReference type="OrthoDB" id="2241695at2"/>
<name>A0A387BBC2_9LACT</name>
<dbReference type="EMBL" id="CP032627">
    <property type="protein sequence ID" value="AYF99633.1"/>
    <property type="molecule type" value="Genomic_DNA"/>
</dbReference>
<dbReference type="Pfam" id="PF09911">
    <property type="entry name" value="DUF2140"/>
    <property type="match status" value="1"/>
</dbReference>
<evidence type="ECO:0000313" key="4">
    <source>
        <dbReference type="Proteomes" id="UP000269374"/>
    </source>
</evidence>
<protein>
    <submittedName>
        <fullName evidence="3">DUF2140 family protein</fullName>
    </submittedName>
</protein>
<evidence type="ECO:0000313" key="3">
    <source>
        <dbReference type="EMBL" id="AYF99633.1"/>
    </source>
</evidence>
<dbReference type="RefSeq" id="WP_120771023.1">
    <property type="nucleotide sequence ID" value="NZ_CP032627.1"/>
</dbReference>
<proteinExistence type="predicted"/>
<keyword evidence="4" id="KW-1185">Reference proteome</keyword>
<accession>A0A387BBC2</accession>
<keyword evidence="2" id="KW-0812">Transmembrane</keyword>
<dbReference type="InterPro" id="IPR018672">
    <property type="entry name" value="DUF2140"/>
</dbReference>